<organism evidence="1 2">
    <name type="scientific">Vanilla planifolia</name>
    <name type="common">Vanilla</name>
    <dbReference type="NCBI Taxonomy" id="51239"/>
    <lineage>
        <taxon>Eukaryota</taxon>
        <taxon>Viridiplantae</taxon>
        <taxon>Streptophyta</taxon>
        <taxon>Embryophyta</taxon>
        <taxon>Tracheophyta</taxon>
        <taxon>Spermatophyta</taxon>
        <taxon>Magnoliopsida</taxon>
        <taxon>Liliopsida</taxon>
        <taxon>Asparagales</taxon>
        <taxon>Orchidaceae</taxon>
        <taxon>Vanilloideae</taxon>
        <taxon>Vanilleae</taxon>
        <taxon>Vanilla</taxon>
    </lineage>
</organism>
<comment type="caution">
    <text evidence="1">The sequence shown here is derived from an EMBL/GenBank/DDBJ whole genome shotgun (WGS) entry which is preliminary data.</text>
</comment>
<dbReference type="Proteomes" id="UP000639772">
    <property type="component" value="Unassembled WGS sequence"/>
</dbReference>
<dbReference type="AlphaFoldDB" id="A0A835QYP4"/>
<gene>
    <name evidence="1" type="ORF">HPP92_010325</name>
</gene>
<proteinExistence type="predicted"/>
<dbReference type="EMBL" id="JADCNM010000005">
    <property type="protein sequence ID" value="KAG0482241.1"/>
    <property type="molecule type" value="Genomic_DNA"/>
</dbReference>
<reference evidence="1 2" key="1">
    <citation type="journal article" date="2020" name="Nat. Food">
        <title>A phased Vanilla planifolia genome enables genetic improvement of flavour and production.</title>
        <authorList>
            <person name="Hasing T."/>
            <person name="Tang H."/>
            <person name="Brym M."/>
            <person name="Khazi F."/>
            <person name="Huang T."/>
            <person name="Chambers A.H."/>
        </authorList>
    </citation>
    <scope>NUCLEOTIDE SEQUENCE [LARGE SCALE GENOMIC DNA]</scope>
    <source>
        <tissue evidence="1">Leaf</tissue>
    </source>
</reference>
<evidence type="ECO:0000313" key="2">
    <source>
        <dbReference type="Proteomes" id="UP000639772"/>
    </source>
</evidence>
<evidence type="ECO:0000313" key="1">
    <source>
        <dbReference type="EMBL" id="KAG0482241.1"/>
    </source>
</evidence>
<protein>
    <submittedName>
        <fullName evidence="1">Uncharacterized protein</fullName>
    </submittedName>
</protein>
<name>A0A835QYP4_VANPL</name>
<accession>A0A835QYP4</accession>
<sequence length="64" mass="7373">MIEKILRDKVFSPRLCRPRCAHSNFFVPPRGHERKESKIRRGLAYARSPPEVCLKDTIGSSYGN</sequence>